<keyword evidence="3" id="KW-1185">Reference proteome</keyword>
<dbReference type="EMBL" id="JAQIZT010000002">
    <property type="protein sequence ID" value="KAJ7007567.1"/>
    <property type="molecule type" value="Genomic_DNA"/>
</dbReference>
<reference evidence="2" key="1">
    <citation type="journal article" date="2023" name="Mol. Ecol. Resour.">
        <title>Chromosome-level genome assembly of a triploid poplar Populus alba 'Berolinensis'.</title>
        <authorList>
            <person name="Chen S."/>
            <person name="Yu Y."/>
            <person name="Wang X."/>
            <person name="Wang S."/>
            <person name="Zhang T."/>
            <person name="Zhou Y."/>
            <person name="He R."/>
            <person name="Meng N."/>
            <person name="Wang Y."/>
            <person name="Liu W."/>
            <person name="Liu Z."/>
            <person name="Liu J."/>
            <person name="Guo Q."/>
            <person name="Huang H."/>
            <person name="Sederoff R.R."/>
            <person name="Wang G."/>
            <person name="Qu G."/>
            <person name="Chen S."/>
        </authorList>
    </citation>
    <scope>NUCLEOTIDE SEQUENCE</scope>
    <source>
        <strain evidence="2">SC-2020</strain>
    </source>
</reference>
<dbReference type="AlphaFoldDB" id="A0AAD6WCS2"/>
<proteinExistence type="predicted"/>
<protein>
    <submittedName>
        <fullName evidence="2">Uncharacterized protein</fullName>
    </submittedName>
</protein>
<organism evidence="2 3">
    <name type="scientific">Populus alba x Populus x berolinensis</name>
    <dbReference type="NCBI Taxonomy" id="444605"/>
    <lineage>
        <taxon>Eukaryota</taxon>
        <taxon>Viridiplantae</taxon>
        <taxon>Streptophyta</taxon>
        <taxon>Embryophyta</taxon>
        <taxon>Tracheophyta</taxon>
        <taxon>Spermatophyta</taxon>
        <taxon>Magnoliopsida</taxon>
        <taxon>eudicotyledons</taxon>
        <taxon>Gunneridae</taxon>
        <taxon>Pentapetalae</taxon>
        <taxon>rosids</taxon>
        <taxon>fabids</taxon>
        <taxon>Malpighiales</taxon>
        <taxon>Salicaceae</taxon>
        <taxon>Saliceae</taxon>
        <taxon>Populus</taxon>
    </lineage>
</organism>
<feature type="compositionally biased region" description="Low complexity" evidence="1">
    <location>
        <begin position="1"/>
        <end position="13"/>
    </location>
</feature>
<gene>
    <name evidence="2" type="ORF">NC653_006567</name>
</gene>
<dbReference type="Proteomes" id="UP001164929">
    <property type="component" value="Chromosome 2"/>
</dbReference>
<accession>A0AAD6WCS2</accession>
<sequence length="135" mass="15904">MVSRSQRNRQNLNENERNLPNRQKTHEIFNHEENATSQKRKQLRKSEDKRQYPKTANKFFTERSRDAVDLLKEDVQGKPQGMLSNSYSTGEVKKKQSKREIWKSYRIGGYLEGPVLEEQPVRNKGDKKGTQLVKQ</sequence>
<name>A0AAD6WCS2_9ROSI</name>
<comment type="caution">
    <text evidence="2">The sequence shown here is derived from an EMBL/GenBank/DDBJ whole genome shotgun (WGS) entry which is preliminary data.</text>
</comment>
<feature type="compositionally biased region" description="Basic and acidic residues" evidence="1">
    <location>
        <begin position="119"/>
        <end position="129"/>
    </location>
</feature>
<evidence type="ECO:0000313" key="3">
    <source>
        <dbReference type="Proteomes" id="UP001164929"/>
    </source>
</evidence>
<feature type="region of interest" description="Disordered" evidence="1">
    <location>
        <begin position="114"/>
        <end position="135"/>
    </location>
</feature>
<evidence type="ECO:0000256" key="1">
    <source>
        <dbReference type="SAM" id="MobiDB-lite"/>
    </source>
</evidence>
<feature type="region of interest" description="Disordered" evidence="1">
    <location>
        <begin position="1"/>
        <end position="57"/>
    </location>
</feature>
<evidence type="ECO:0000313" key="2">
    <source>
        <dbReference type="EMBL" id="KAJ7007567.1"/>
    </source>
</evidence>
<feature type="region of interest" description="Disordered" evidence="1">
    <location>
        <begin position="76"/>
        <end position="95"/>
    </location>
</feature>
<feature type="compositionally biased region" description="Basic and acidic residues" evidence="1">
    <location>
        <begin position="14"/>
        <end position="34"/>
    </location>
</feature>